<sequence length="560" mass="60588">MRQPILCLPGRLLSAIGLAVGMTGSFPSVAAPAPGLELQEKVPVAPLTSDPGALPSYPPPSPPAGAQAGDETHVVLRGIRLEGNRTQPTGQLLARLGPVDGQRFTLDGLNRLAETLTAHYRQLGYPLARAVLPAQRLNDGILVIQIIEGTVGRTQALGDDPKVSGAQPFLQAGIPDGSPIRSGTLERTMLLLDDQPGFQVRPVLKPGQAFGETDLAVQVTRRNHVSGEIGFDNTGNVNTGEHRLRGALEWNSPFRFGDQLSLTAMLTDESLWLGSLEYETPLGAHGLRAAVGWSRSSYQLGREFAVLDASGIADTALLRLSYPWVRSQRANLLASATLAHKRLEQRYAALDLERERRADSVTLALQFDHRDGWGGGGITYGQVSLAGGELEVDDASRLLDDVTAGTAGGFHKLNLDMVRIQKLPGVFSAYGRVSAQWTDTNLDPSEKFSLGGFLGVRAYPMGEGSGDRGWLLQTELRAAVDEQLTGFLWWDGGQVRLNAEPWDDSSAGKRQLAGAGLGARWLHQRWRLEGTLGWRVHGGRPEAESRDRNPRLFVAGSYRY</sequence>
<evidence type="ECO:0000256" key="8">
    <source>
        <dbReference type="ARBA" id="ARBA00023237"/>
    </source>
</evidence>
<keyword evidence="3" id="KW-0813">Transport</keyword>
<feature type="chain" id="PRO_5047273067" evidence="10">
    <location>
        <begin position="31"/>
        <end position="560"/>
    </location>
</feature>
<evidence type="ECO:0000256" key="7">
    <source>
        <dbReference type="ARBA" id="ARBA00023136"/>
    </source>
</evidence>
<keyword evidence="5" id="KW-0812">Transmembrane</keyword>
<keyword evidence="7" id="KW-0472">Membrane</keyword>
<keyword evidence="10" id="KW-0732">Signal</keyword>
<keyword evidence="13" id="KW-1185">Reference proteome</keyword>
<dbReference type="Pfam" id="PF03865">
    <property type="entry name" value="ShlB"/>
    <property type="match status" value="1"/>
</dbReference>
<gene>
    <name evidence="12" type="ORF">N8I74_00090</name>
</gene>
<dbReference type="Gene3D" id="3.10.20.310">
    <property type="entry name" value="membrane protein fhac"/>
    <property type="match status" value="1"/>
</dbReference>
<comment type="subcellular location">
    <subcellularLocation>
        <location evidence="1">Cell outer membrane</location>
    </subcellularLocation>
</comment>
<dbReference type="InterPro" id="IPR005565">
    <property type="entry name" value="Hemolysn_activator_HlyB_C"/>
</dbReference>
<comment type="similarity">
    <text evidence="2">Belongs to the TPS (TC 1.B.20) family.</text>
</comment>
<dbReference type="PANTHER" id="PTHR34597:SF1">
    <property type="entry name" value="HEME_HEMOPEXIN TRANSPORTER PROTEIN HUXB"/>
    <property type="match status" value="1"/>
</dbReference>
<feature type="signal peptide" evidence="10">
    <location>
        <begin position="1"/>
        <end position="30"/>
    </location>
</feature>
<evidence type="ECO:0000313" key="12">
    <source>
        <dbReference type="EMBL" id="UXY15450.1"/>
    </source>
</evidence>
<keyword evidence="6" id="KW-0653">Protein transport</keyword>
<feature type="domain" description="POTRA" evidence="11">
    <location>
        <begin position="74"/>
        <end position="149"/>
    </location>
</feature>
<dbReference type="PANTHER" id="PTHR34597">
    <property type="entry name" value="SLR1661 PROTEIN"/>
    <property type="match status" value="1"/>
</dbReference>
<organism evidence="12 13">
    <name type="scientific">Chitiniphilus purpureus</name>
    <dbReference type="NCBI Taxonomy" id="2981137"/>
    <lineage>
        <taxon>Bacteria</taxon>
        <taxon>Pseudomonadati</taxon>
        <taxon>Pseudomonadota</taxon>
        <taxon>Betaproteobacteria</taxon>
        <taxon>Neisseriales</taxon>
        <taxon>Chitinibacteraceae</taxon>
        <taxon>Chitiniphilus</taxon>
    </lineage>
</organism>
<dbReference type="PROSITE" id="PS51779">
    <property type="entry name" value="POTRA"/>
    <property type="match status" value="1"/>
</dbReference>
<evidence type="ECO:0000256" key="5">
    <source>
        <dbReference type="ARBA" id="ARBA00022692"/>
    </source>
</evidence>
<dbReference type="Pfam" id="PF08479">
    <property type="entry name" value="POTRA_2"/>
    <property type="match status" value="1"/>
</dbReference>
<dbReference type="InterPro" id="IPR034746">
    <property type="entry name" value="POTRA"/>
</dbReference>
<evidence type="ECO:0000256" key="1">
    <source>
        <dbReference type="ARBA" id="ARBA00004442"/>
    </source>
</evidence>
<evidence type="ECO:0000259" key="11">
    <source>
        <dbReference type="PROSITE" id="PS51779"/>
    </source>
</evidence>
<dbReference type="Proteomes" id="UP001061302">
    <property type="component" value="Chromosome"/>
</dbReference>
<evidence type="ECO:0000256" key="10">
    <source>
        <dbReference type="SAM" id="SignalP"/>
    </source>
</evidence>
<evidence type="ECO:0000256" key="2">
    <source>
        <dbReference type="ARBA" id="ARBA00009055"/>
    </source>
</evidence>
<feature type="region of interest" description="Disordered" evidence="9">
    <location>
        <begin position="47"/>
        <end position="69"/>
    </location>
</feature>
<evidence type="ECO:0000256" key="4">
    <source>
        <dbReference type="ARBA" id="ARBA00022452"/>
    </source>
</evidence>
<dbReference type="InterPro" id="IPR013686">
    <property type="entry name" value="Polypept-transport_assoc_ShlB"/>
</dbReference>
<proteinExistence type="inferred from homology"/>
<evidence type="ECO:0000256" key="6">
    <source>
        <dbReference type="ARBA" id="ARBA00022927"/>
    </source>
</evidence>
<reference evidence="12" key="1">
    <citation type="submission" date="2022-10" db="EMBL/GenBank/DDBJ databases">
        <title>Chitiniphilus purpureus sp. nov., a novel chitin-degrading bacterium isolated from crawfish pond sediment.</title>
        <authorList>
            <person name="Li K."/>
        </authorList>
    </citation>
    <scope>NUCLEOTIDE SEQUENCE</scope>
    <source>
        <strain evidence="12">CD1</strain>
    </source>
</reference>
<dbReference type="Gene3D" id="2.40.160.50">
    <property type="entry name" value="membrane protein fhac: a member of the omp85/tpsb transporter family"/>
    <property type="match status" value="1"/>
</dbReference>
<protein>
    <submittedName>
        <fullName evidence="12">ShlB/FhaC/HecB family hemolysin secretion/activation protein</fullName>
    </submittedName>
</protein>
<dbReference type="InterPro" id="IPR051544">
    <property type="entry name" value="TPS_OM_transporter"/>
</dbReference>
<evidence type="ECO:0000313" key="13">
    <source>
        <dbReference type="Proteomes" id="UP001061302"/>
    </source>
</evidence>
<evidence type="ECO:0000256" key="3">
    <source>
        <dbReference type="ARBA" id="ARBA00022448"/>
    </source>
</evidence>
<evidence type="ECO:0000256" key="9">
    <source>
        <dbReference type="SAM" id="MobiDB-lite"/>
    </source>
</evidence>
<name>A0ABY6DM57_9NEIS</name>
<keyword evidence="8" id="KW-0998">Cell outer membrane</keyword>
<dbReference type="RefSeq" id="WP_263124859.1">
    <property type="nucleotide sequence ID" value="NZ_CP106753.1"/>
</dbReference>
<accession>A0ABY6DM57</accession>
<keyword evidence="4" id="KW-1134">Transmembrane beta strand</keyword>
<dbReference type="EMBL" id="CP106753">
    <property type="protein sequence ID" value="UXY15450.1"/>
    <property type="molecule type" value="Genomic_DNA"/>
</dbReference>